<dbReference type="Gene3D" id="3.40.640.10">
    <property type="entry name" value="Type I PLP-dependent aspartate aminotransferase-like (Major domain)"/>
    <property type="match status" value="1"/>
</dbReference>
<comment type="similarity">
    <text evidence="2 7">Belongs to the group II decarboxylase family.</text>
</comment>
<protein>
    <recommendedName>
        <fullName evidence="10">Glutamate decarboxylase</fullName>
    </recommendedName>
</protein>
<dbReference type="PANTHER" id="PTHR45677:SF8">
    <property type="entry name" value="CYSTEINE SULFINIC ACID DECARBOXYLASE"/>
    <property type="match status" value="1"/>
</dbReference>
<name>A0A8H7PE93_MORIS</name>
<evidence type="ECO:0000313" key="8">
    <source>
        <dbReference type="EMBL" id="KAG2172319.1"/>
    </source>
</evidence>
<reference evidence="8" key="1">
    <citation type="submission" date="2020-12" db="EMBL/GenBank/DDBJ databases">
        <title>Metabolic potential, ecology and presence of endohyphal bacteria is reflected in genomic diversity of Mucoromycotina.</title>
        <authorList>
            <person name="Muszewska A."/>
            <person name="Okrasinska A."/>
            <person name="Steczkiewicz K."/>
            <person name="Drgas O."/>
            <person name="Orlowska M."/>
            <person name="Perlinska-Lenart U."/>
            <person name="Aleksandrzak-Piekarczyk T."/>
            <person name="Szatraj K."/>
            <person name="Zielenkiewicz U."/>
            <person name="Pilsyk S."/>
            <person name="Malc E."/>
            <person name="Mieczkowski P."/>
            <person name="Kruszewska J.S."/>
            <person name="Biernat P."/>
            <person name="Pawlowska J."/>
        </authorList>
    </citation>
    <scope>NUCLEOTIDE SEQUENCE</scope>
    <source>
        <strain evidence="8">WA0000067209</strain>
    </source>
</reference>
<sequence>MKECVEKGETPFFINATAGTTVMGAFDPIDEISVLAKKYNCWLHVDGSWGGSVAFSENVLREKNWLKGSHVADTFTMNPHKLLGVPLQCSMLLTPHEGNLLFAKHNTLKADYLFHGNPYDLGEGTLGCGRRPDAAKMFLTWQYYGRQGLGDRIDQALATASKFSQRVKERSSRGFRLVKDPCPFLQICFWYIPPSMAKLPEADLDLSKITRTLHKKINESGEFMIDYAPLAGVPDFFRIVINAPSVDCDRDLVRLLDCIERHGQEIEWA</sequence>
<dbReference type="PANTHER" id="PTHR45677">
    <property type="entry name" value="GLUTAMATE DECARBOXYLASE-RELATED"/>
    <property type="match status" value="1"/>
</dbReference>
<dbReference type="SUPFAM" id="SSF53383">
    <property type="entry name" value="PLP-dependent transferases"/>
    <property type="match status" value="1"/>
</dbReference>
<keyword evidence="3" id="KW-0210">Decarboxylase</keyword>
<gene>
    <name evidence="8" type="ORF">INT43_004861</name>
</gene>
<feature type="modified residue" description="N6-(pyridoxal phosphate)lysine" evidence="6">
    <location>
        <position position="81"/>
    </location>
</feature>
<dbReference type="Pfam" id="PF00282">
    <property type="entry name" value="Pyridoxal_deC"/>
    <property type="match status" value="1"/>
</dbReference>
<dbReference type="InterPro" id="IPR002129">
    <property type="entry name" value="PyrdxlP-dep_de-COase"/>
</dbReference>
<proteinExistence type="inferred from homology"/>
<evidence type="ECO:0008006" key="10">
    <source>
        <dbReference type="Google" id="ProtNLM"/>
    </source>
</evidence>
<keyword evidence="5 7" id="KW-0456">Lyase</keyword>
<keyword evidence="4 6" id="KW-0663">Pyridoxal phosphate</keyword>
<evidence type="ECO:0000256" key="6">
    <source>
        <dbReference type="PIRSR" id="PIRSR602129-50"/>
    </source>
</evidence>
<dbReference type="OrthoDB" id="392571at2759"/>
<evidence type="ECO:0000313" key="9">
    <source>
        <dbReference type="Proteomes" id="UP000654370"/>
    </source>
</evidence>
<organism evidence="8 9">
    <name type="scientific">Mortierella isabellina</name>
    <name type="common">Filamentous fungus</name>
    <name type="synonym">Umbelopsis isabellina</name>
    <dbReference type="NCBI Taxonomy" id="91625"/>
    <lineage>
        <taxon>Eukaryota</taxon>
        <taxon>Fungi</taxon>
        <taxon>Fungi incertae sedis</taxon>
        <taxon>Mucoromycota</taxon>
        <taxon>Mucoromycotina</taxon>
        <taxon>Umbelopsidomycetes</taxon>
        <taxon>Umbelopsidales</taxon>
        <taxon>Umbelopsidaceae</taxon>
        <taxon>Umbelopsis</taxon>
    </lineage>
</organism>
<keyword evidence="9" id="KW-1185">Reference proteome</keyword>
<dbReference type="GO" id="GO:0005737">
    <property type="term" value="C:cytoplasm"/>
    <property type="evidence" value="ECO:0007669"/>
    <property type="project" value="TreeGrafter"/>
</dbReference>
<dbReference type="Proteomes" id="UP000654370">
    <property type="component" value="Unassembled WGS sequence"/>
</dbReference>
<evidence type="ECO:0000256" key="3">
    <source>
        <dbReference type="ARBA" id="ARBA00022793"/>
    </source>
</evidence>
<dbReference type="GO" id="GO:0016831">
    <property type="term" value="F:carboxy-lyase activity"/>
    <property type="evidence" value="ECO:0007669"/>
    <property type="project" value="UniProtKB-KW"/>
</dbReference>
<dbReference type="GO" id="GO:0030170">
    <property type="term" value="F:pyridoxal phosphate binding"/>
    <property type="evidence" value="ECO:0007669"/>
    <property type="project" value="InterPro"/>
</dbReference>
<dbReference type="EMBL" id="JAEPQZ010000017">
    <property type="protein sequence ID" value="KAG2172319.1"/>
    <property type="molecule type" value="Genomic_DNA"/>
</dbReference>
<dbReference type="InterPro" id="IPR015422">
    <property type="entry name" value="PyrdxlP-dep_Trfase_small"/>
</dbReference>
<comment type="cofactor">
    <cofactor evidence="1 6 7">
        <name>pyridoxal 5'-phosphate</name>
        <dbReference type="ChEBI" id="CHEBI:597326"/>
    </cofactor>
</comment>
<comment type="caution">
    <text evidence="8">The sequence shown here is derived from an EMBL/GenBank/DDBJ whole genome shotgun (WGS) entry which is preliminary data.</text>
</comment>
<dbReference type="InterPro" id="IPR015424">
    <property type="entry name" value="PyrdxlP-dep_Trfase"/>
</dbReference>
<evidence type="ECO:0000256" key="1">
    <source>
        <dbReference type="ARBA" id="ARBA00001933"/>
    </source>
</evidence>
<dbReference type="InterPro" id="IPR015421">
    <property type="entry name" value="PyrdxlP-dep_Trfase_major"/>
</dbReference>
<dbReference type="AlphaFoldDB" id="A0A8H7PE93"/>
<accession>A0A8H7PE93</accession>
<evidence type="ECO:0000256" key="5">
    <source>
        <dbReference type="ARBA" id="ARBA00023239"/>
    </source>
</evidence>
<dbReference type="Gene3D" id="3.90.1150.10">
    <property type="entry name" value="Aspartate Aminotransferase, domain 1"/>
    <property type="match status" value="1"/>
</dbReference>
<evidence type="ECO:0000256" key="4">
    <source>
        <dbReference type="ARBA" id="ARBA00022898"/>
    </source>
</evidence>
<evidence type="ECO:0000256" key="7">
    <source>
        <dbReference type="RuleBase" id="RU000382"/>
    </source>
</evidence>
<dbReference type="GO" id="GO:0019752">
    <property type="term" value="P:carboxylic acid metabolic process"/>
    <property type="evidence" value="ECO:0007669"/>
    <property type="project" value="InterPro"/>
</dbReference>
<evidence type="ECO:0000256" key="2">
    <source>
        <dbReference type="ARBA" id="ARBA00009533"/>
    </source>
</evidence>